<dbReference type="Proteomes" id="UP000244571">
    <property type="component" value="Chromosome"/>
</dbReference>
<name>A0A2R4XP02_9BURK</name>
<protein>
    <recommendedName>
        <fullName evidence="3">DUF4406 domain-containing protein</fullName>
    </recommendedName>
</protein>
<reference evidence="1 2" key="1">
    <citation type="submission" date="2018-04" db="EMBL/GenBank/DDBJ databases">
        <title>Bordetella sp. HZ20 isolated from seawater.</title>
        <authorList>
            <person name="Sun C."/>
        </authorList>
    </citation>
    <scope>NUCLEOTIDE SEQUENCE [LARGE SCALE GENOMIC DNA]</scope>
    <source>
        <strain evidence="1 2">HZ20</strain>
    </source>
</reference>
<evidence type="ECO:0008006" key="3">
    <source>
        <dbReference type="Google" id="ProtNLM"/>
    </source>
</evidence>
<sequence length="96" mass="10602">MTGMPDLNFPAFNRAAEQLRAAGHDVVNPVEVNDGHSSEWADCMRNDIRALMDCDTVALLPGWHDSRGATLERHIAQELGMTILEVEDLLLASTEQ</sequence>
<dbReference type="SUPFAM" id="SSF52309">
    <property type="entry name" value="N-(deoxy)ribosyltransferase-like"/>
    <property type="match status" value="1"/>
</dbReference>
<dbReference type="Gene3D" id="3.40.50.10400">
    <property type="entry name" value="Hypothetical protein PA1492"/>
    <property type="match status" value="1"/>
</dbReference>
<evidence type="ECO:0000313" key="2">
    <source>
        <dbReference type="Proteomes" id="UP000244571"/>
    </source>
</evidence>
<dbReference type="InterPro" id="IPR025518">
    <property type="entry name" value="DUF4406"/>
</dbReference>
<dbReference type="AlphaFoldDB" id="A0A2R4XP02"/>
<proteinExistence type="predicted"/>
<gene>
    <name evidence="1" type="ORF">DBV39_00030</name>
</gene>
<keyword evidence="2" id="KW-1185">Reference proteome</keyword>
<dbReference type="EMBL" id="CP028901">
    <property type="protein sequence ID" value="AWB35536.1"/>
    <property type="molecule type" value="Genomic_DNA"/>
</dbReference>
<organism evidence="1 2">
    <name type="scientific">Orrella marina</name>
    <dbReference type="NCBI Taxonomy" id="2163011"/>
    <lineage>
        <taxon>Bacteria</taxon>
        <taxon>Pseudomonadati</taxon>
        <taxon>Pseudomonadota</taxon>
        <taxon>Betaproteobacteria</taxon>
        <taxon>Burkholderiales</taxon>
        <taxon>Alcaligenaceae</taxon>
        <taxon>Orrella</taxon>
    </lineage>
</organism>
<dbReference type="OrthoDB" id="2376767at2"/>
<accession>A0A2R4XP02</accession>
<evidence type="ECO:0000313" key="1">
    <source>
        <dbReference type="EMBL" id="AWB35536.1"/>
    </source>
</evidence>
<dbReference type="KEGG" id="boz:DBV39_00030"/>
<dbReference type="Pfam" id="PF14359">
    <property type="entry name" value="DUF4406"/>
    <property type="match status" value="1"/>
</dbReference>